<feature type="domain" description="DUF6981" evidence="2">
    <location>
        <begin position="107"/>
        <end position="165"/>
    </location>
</feature>
<feature type="signal peptide" evidence="1">
    <location>
        <begin position="1"/>
        <end position="20"/>
    </location>
</feature>
<dbReference type="KEGG" id="lgo:JCM16774_0090"/>
<dbReference type="Proteomes" id="UP000321606">
    <property type="component" value="Chromosome"/>
</dbReference>
<evidence type="ECO:0000313" key="3">
    <source>
        <dbReference type="EMBL" id="BBM35183.1"/>
    </source>
</evidence>
<dbReference type="RefSeq" id="WP_026736826.1">
    <property type="nucleotide sequence ID" value="NZ_AP019822.1"/>
</dbReference>
<dbReference type="InterPro" id="IPR054250">
    <property type="entry name" value="DUF6981"/>
</dbReference>
<protein>
    <recommendedName>
        <fullName evidence="2">DUF6981 domain-containing protein</fullName>
    </recommendedName>
</protein>
<sequence>MRKKGAVFLLLMLSAVTGYGATVKKTVVKVLPKVEIEGKFNEEKAILNYLKKEGYTQKSNMRKTTDKTMEEEVKEIEAEKNGVTYTLYLKADEASGIVVTVDSSVREYYDILESVRKEHNRVLSIEAATYARGIDINLYPREHISPDEIRTIGTKIANKIRSVNPSPGKLTLIIYDVYDHSRILYKDNF</sequence>
<dbReference type="AlphaFoldDB" id="A0A510JAJ8"/>
<evidence type="ECO:0000313" key="4">
    <source>
        <dbReference type="Proteomes" id="UP000321606"/>
    </source>
</evidence>
<dbReference type="EMBL" id="AP019822">
    <property type="protein sequence ID" value="BBM35183.1"/>
    <property type="molecule type" value="Genomic_DNA"/>
</dbReference>
<evidence type="ECO:0000259" key="2">
    <source>
        <dbReference type="Pfam" id="PF22403"/>
    </source>
</evidence>
<proteinExistence type="predicted"/>
<organism evidence="3 4">
    <name type="scientific">Pseudoleptotrichia goodfellowii</name>
    <dbReference type="NCBI Taxonomy" id="157692"/>
    <lineage>
        <taxon>Bacteria</taxon>
        <taxon>Fusobacteriati</taxon>
        <taxon>Fusobacteriota</taxon>
        <taxon>Fusobacteriia</taxon>
        <taxon>Fusobacteriales</taxon>
        <taxon>Leptotrichiaceae</taxon>
        <taxon>Pseudoleptotrichia</taxon>
    </lineage>
</organism>
<name>A0A510JAJ8_9FUSO</name>
<feature type="chain" id="PRO_5021747611" description="DUF6981 domain-containing protein" evidence="1">
    <location>
        <begin position="21"/>
        <end position="189"/>
    </location>
</feature>
<dbReference type="Pfam" id="PF22403">
    <property type="entry name" value="DUF6981"/>
    <property type="match status" value="1"/>
</dbReference>
<gene>
    <name evidence="3" type="ORF">JCM16774_0090</name>
</gene>
<reference evidence="3 4" key="1">
    <citation type="submission" date="2019-07" db="EMBL/GenBank/DDBJ databases">
        <title>Complete Genome Sequence of Leptotrichia goodfellowii Strain JCM 16774.</title>
        <authorList>
            <person name="Watanabe S."/>
            <person name="Cui L."/>
        </authorList>
    </citation>
    <scope>NUCLEOTIDE SEQUENCE [LARGE SCALE GENOMIC DNA]</scope>
    <source>
        <strain evidence="3 4">JCM16774</strain>
    </source>
</reference>
<evidence type="ECO:0000256" key="1">
    <source>
        <dbReference type="SAM" id="SignalP"/>
    </source>
</evidence>
<dbReference type="STRING" id="714315.GCA_000516535_00097"/>
<accession>A0A510JAJ8</accession>
<dbReference type="OrthoDB" id="80201at2"/>
<keyword evidence="1" id="KW-0732">Signal</keyword>